<dbReference type="OMA" id="YWLEHYF"/>
<dbReference type="GO" id="GO:0016887">
    <property type="term" value="F:ATP hydrolysis activity"/>
    <property type="evidence" value="ECO:0007669"/>
    <property type="project" value="InterPro"/>
</dbReference>
<dbReference type="InterPro" id="IPR003439">
    <property type="entry name" value="ABC_transporter-like_ATP-bd"/>
</dbReference>
<dbReference type="Pfam" id="PF00005">
    <property type="entry name" value="ABC_tran"/>
    <property type="match status" value="1"/>
</dbReference>
<accession>L1JGK1</accession>
<reference evidence="6" key="3">
    <citation type="submission" date="2015-06" db="UniProtKB">
        <authorList>
            <consortium name="EnsemblProtists"/>
        </authorList>
    </citation>
    <scope>IDENTIFICATION</scope>
</reference>
<evidence type="ECO:0000313" key="6">
    <source>
        <dbReference type="EnsemblProtists" id="EKX47442"/>
    </source>
</evidence>
<dbReference type="STRING" id="905079.L1JGK1"/>
<dbReference type="EMBL" id="JH992990">
    <property type="protein sequence ID" value="EKX47442.1"/>
    <property type="molecule type" value="Genomic_DNA"/>
</dbReference>
<dbReference type="Proteomes" id="UP000011087">
    <property type="component" value="Unassembled WGS sequence"/>
</dbReference>
<protein>
    <recommendedName>
        <fullName evidence="4">ABC transporter domain-containing protein</fullName>
    </recommendedName>
</protein>
<evidence type="ECO:0000313" key="5">
    <source>
        <dbReference type="EMBL" id="EKX47442.1"/>
    </source>
</evidence>
<name>L1JGK1_GUITC</name>
<gene>
    <name evidence="5" type="ORF">GUITHDRAFT_106885</name>
</gene>
<dbReference type="SUPFAM" id="SSF52540">
    <property type="entry name" value="P-loop containing nucleoside triphosphate hydrolases"/>
    <property type="match status" value="1"/>
</dbReference>
<feature type="domain" description="ABC transporter" evidence="4">
    <location>
        <begin position="8"/>
        <end position="47"/>
    </location>
</feature>
<organism evidence="5">
    <name type="scientific">Guillardia theta (strain CCMP2712)</name>
    <name type="common">Cryptophyte</name>
    <dbReference type="NCBI Taxonomy" id="905079"/>
    <lineage>
        <taxon>Eukaryota</taxon>
        <taxon>Cryptophyceae</taxon>
        <taxon>Pyrenomonadales</taxon>
        <taxon>Geminigeraceae</taxon>
        <taxon>Guillardia</taxon>
    </lineage>
</organism>
<dbReference type="Gene3D" id="3.40.50.300">
    <property type="entry name" value="P-loop containing nucleotide triphosphate hydrolases"/>
    <property type="match status" value="1"/>
</dbReference>
<keyword evidence="2" id="KW-0677">Repeat</keyword>
<keyword evidence="3" id="KW-0175">Coiled coil</keyword>
<dbReference type="GeneID" id="17304105"/>
<dbReference type="GO" id="GO:0005524">
    <property type="term" value="F:ATP binding"/>
    <property type="evidence" value="ECO:0007669"/>
    <property type="project" value="InterPro"/>
</dbReference>
<evidence type="ECO:0000256" key="3">
    <source>
        <dbReference type="SAM" id="Coils"/>
    </source>
</evidence>
<evidence type="ECO:0000256" key="2">
    <source>
        <dbReference type="ARBA" id="ARBA00022737"/>
    </source>
</evidence>
<evidence type="ECO:0000313" key="7">
    <source>
        <dbReference type="Proteomes" id="UP000011087"/>
    </source>
</evidence>
<reference evidence="7" key="2">
    <citation type="submission" date="2012-11" db="EMBL/GenBank/DDBJ databases">
        <authorList>
            <person name="Kuo A."/>
            <person name="Curtis B.A."/>
            <person name="Tanifuji G."/>
            <person name="Burki F."/>
            <person name="Gruber A."/>
            <person name="Irimia M."/>
            <person name="Maruyama S."/>
            <person name="Arias M.C."/>
            <person name="Ball S.G."/>
            <person name="Gile G.H."/>
            <person name="Hirakawa Y."/>
            <person name="Hopkins J.F."/>
            <person name="Rensing S.A."/>
            <person name="Schmutz J."/>
            <person name="Symeonidi A."/>
            <person name="Elias M."/>
            <person name="Eveleigh R.J."/>
            <person name="Herman E.K."/>
            <person name="Klute M.J."/>
            <person name="Nakayama T."/>
            <person name="Obornik M."/>
            <person name="Reyes-Prieto A."/>
            <person name="Armbrust E.V."/>
            <person name="Aves S.J."/>
            <person name="Beiko R.G."/>
            <person name="Coutinho P."/>
            <person name="Dacks J.B."/>
            <person name="Durnford D.G."/>
            <person name="Fast N.M."/>
            <person name="Green B.R."/>
            <person name="Grisdale C."/>
            <person name="Hempe F."/>
            <person name="Henrissat B."/>
            <person name="Hoppner M.P."/>
            <person name="Ishida K.-I."/>
            <person name="Kim E."/>
            <person name="Koreny L."/>
            <person name="Kroth P.G."/>
            <person name="Liu Y."/>
            <person name="Malik S.-B."/>
            <person name="Maier U.G."/>
            <person name="McRose D."/>
            <person name="Mock T."/>
            <person name="Neilson J.A."/>
            <person name="Onodera N.T."/>
            <person name="Poole A.M."/>
            <person name="Pritham E.J."/>
            <person name="Richards T.A."/>
            <person name="Rocap G."/>
            <person name="Roy S.W."/>
            <person name="Sarai C."/>
            <person name="Schaack S."/>
            <person name="Shirato S."/>
            <person name="Slamovits C.H."/>
            <person name="Spencer D.F."/>
            <person name="Suzuki S."/>
            <person name="Worden A.Z."/>
            <person name="Zauner S."/>
            <person name="Barry K."/>
            <person name="Bell C."/>
            <person name="Bharti A.K."/>
            <person name="Crow J.A."/>
            <person name="Grimwood J."/>
            <person name="Kramer R."/>
            <person name="Lindquist E."/>
            <person name="Lucas S."/>
            <person name="Salamov A."/>
            <person name="McFadden G.I."/>
            <person name="Lane C.E."/>
            <person name="Keeling P.J."/>
            <person name="Gray M.W."/>
            <person name="Grigoriev I.V."/>
            <person name="Archibald J.M."/>
        </authorList>
    </citation>
    <scope>NUCLEOTIDE SEQUENCE</scope>
    <source>
        <strain evidence="7">CCMP2712</strain>
    </source>
</reference>
<dbReference type="PaxDb" id="55529-EKX47442"/>
<dbReference type="AlphaFoldDB" id="L1JGK1"/>
<sequence>MLVSLGFSEELLSRPMKALSGGWRVRVALAAALFAKPDILLLDEPTNHLSIDGVLWLQRTLATSMVWKSRIVVVVSHDRMFLDAVCTDMLHISGIARRLTHHKGNYNEYEERRKEMQATYAKVEDEPSLLFSSLLFSSALFVAR</sequence>
<dbReference type="InterPro" id="IPR050611">
    <property type="entry name" value="ABCF"/>
</dbReference>
<proteinExistence type="predicted"/>
<evidence type="ECO:0000256" key="1">
    <source>
        <dbReference type="ARBA" id="ARBA00004229"/>
    </source>
</evidence>
<dbReference type="EnsemblProtists" id="EKX47442">
    <property type="protein sequence ID" value="EKX47442"/>
    <property type="gene ID" value="GUITHDRAFT_106885"/>
</dbReference>
<dbReference type="KEGG" id="gtt:GUITHDRAFT_106885"/>
<dbReference type="HOGENOM" id="CLU_1800144_0_0_1"/>
<feature type="coiled-coil region" evidence="3">
    <location>
        <begin position="99"/>
        <end position="126"/>
    </location>
</feature>
<dbReference type="InterPro" id="IPR027417">
    <property type="entry name" value="P-loop_NTPase"/>
</dbReference>
<reference evidence="5 7" key="1">
    <citation type="journal article" date="2012" name="Nature">
        <title>Algal genomes reveal evolutionary mosaicism and the fate of nucleomorphs.</title>
        <authorList>
            <consortium name="DOE Joint Genome Institute"/>
            <person name="Curtis B.A."/>
            <person name="Tanifuji G."/>
            <person name="Burki F."/>
            <person name="Gruber A."/>
            <person name="Irimia M."/>
            <person name="Maruyama S."/>
            <person name="Arias M.C."/>
            <person name="Ball S.G."/>
            <person name="Gile G.H."/>
            <person name="Hirakawa Y."/>
            <person name="Hopkins J.F."/>
            <person name="Kuo A."/>
            <person name="Rensing S.A."/>
            <person name="Schmutz J."/>
            <person name="Symeonidi A."/>
            <person name="Elias M."/>
            <person name="Eveleigh R.J."/>
            <person name="Herman E.K."/>
            <person name="Klute M.J."/>
            <person name="Nakayama T."/>
            <person name="Obornik M."/>
            <person name="Reyes-Prieto A."/>
            <person name="Armbrust E.V."/>
            <person name="Aves S.J."/>
            <person name="Beiko R.G."/>
            <person name="Coutinho P."/>
            <person name="Dacks J.B."/>
            <person name="Durnford D.G."/>
            <person name="Fast N.M."/>
            <person name="Green B.R."/>
            <person name="Grisdale C.J."/>
            <person name="Hempel F."/>
            <person name="Henrissat B."/>
            <person name="Hoppner M.P."/>
            <person name="Ishida K."/>
            <person name="Kim E."/>
            <person name="Koreny L."/>
            <person name="Kroth P.G."/>
            <person name="Liu Y."/>
            <person name="Malik S.B."/>
            <person name="Maier U.G."/>
            <person name="McRose D."/>
            <person name="Mock T."/>
            <person name="Neilson J.A."/>
            <person name="Onodera N.T."/>
            <person name="Poole A.M."/>
            <person name="Pritham E.J."/>
            <person name="Richards T.A."/>
            <person name="Rocap G."/>
            <person name="Roy S.W."/>
            <person name="Sarai C."/>
            <person name="Schaack S."/>
            <person name="Shirato S."/>
            <person name="Slamovits C.H."/>
            <person name="Spencer D.F."/>
            <person name="Suzuki S."/>
            <person name="Worden A.Z."/>
            <person name="Zauner S."/>
            <person name="Barry K."/>
            <person name="Bell C."/>
            <person name="Bharti A.K."/>
            <person name="Crow J.A."/>
            <person name="Grimwood J."/>
            <person name="Kramer R."/>
            <person name="Lindquist E."/>
            <person name="Lucas S."/>
            <person name="Salamov A."/>
            <person name="McFadden G.I."/>
            <person name="Lane C.E."/>
            <person name="Keeling P.J."/>
            <person name="Gray M.W."/>
            <person name="Grigoriev I.V."/>
            <person name="Archibald J.M."/>
        </authorList>
    </citation>
    <scope>NUCLEOTIDE SEQUENCE</scope>
    <source>
        <strain evidence="5 7">CCMP2712</strain>
    </source>
</reference>
<dbReference type="PANTHER" id="PTHR19211">
    <property type="entry name" value="ATP-BINDING TRANSPORT PROTEIN-RELATED"/>
    <property type="match status" value="1"/>
</dbReference>
<comment type="subcellular location">
    <subcellularLocation>
        <location evidence="1">Plastid</location>
        <location evidence="1">Chloroplast</location>
    </subcellularLocation>
</comment>
<dbReference type="RefSeq" id="XP_005834422.1">
    <property type="nucleotide sequence ID" value="XM_005834365.1"/>
</dbReference>
<dbReference type="OrthoDB" id="2110130at2759"/>
<evidence type="ECO:0000259" key="4">
    <source>
        <dbReference type="Pfam" id="PF00005"/>
    </source>
</evidence>
<keyword evidence="7" id="KW-1185">Reference proteome</keyword>
<dbReference type="eggNOG" id="KOG0062">
    <property type="taxonomic scope" value="Eukaryota"/>
</dbReference>
<dbReference type="GO" id="GO:0009507">
    <property type="term" value="C:chloroplast"/>
    <property type="evidence" value="ECO:0007669"/>
    <property type="project" value="UniProtKB-SubCell"/>
</dbReference>
<dbReference type="PANTHER" id="PTHR19211:SF14">
    <property type="entry name" value="ATP-BINDING CASSETTE SUB-FAMILY F MEMBER 1"/>
    <property type="match status" value="1"/>
</dbReference>